<dbReference type="OrthoDB" id="191139at2759"/>
<dbReference type="SUPFAM" id="SSF51735">
    <property type="entry name" value="NAD(P)-binding Rossmann-fold domains"/>
    <property type="match status" value="1"/>
</dbReference>
<evidence type="ECO:0000256" key="1">
    <source>
        <dbReference type="ARBA" id="ARBA00023002"/>
    </source>
</evidence>
<keyword evidence="1" id="KW-0560">Oxidoreductase</keyword>
<evidence type="ECO:0000313" key="3">
    <source>
        <dbReference type="Proteomes" id="UP000042958"/>
    </source>
</evidence>
<dbReference type="PRINTS" id="PR00081">
    <property type="entry name" value="GDHRDH"/>
</dbReference>
<dbReference type="InterPro" id="IPR036291">
    <property type="entry name" value="NAD(P)-bd_dom_sf"/>
</dbReference>
<dbReference type="InterPro" id="IPR002347">
    <property type="entry name" value="SDR_fam"/>
</dbReference>
<dbReference type="STRING" id="104259.A0A0F7TKH3"/>
<dbReference type="Gene3D" id="3.40.50.720">
    <property type="entry name" value="NAD(P)-binding Rossmann-like Domain"/>
    <property type="match status" value="1"/>
</dbReference>
<gene>
    <name evidence="2" type="ORF">PMG11_01751</name>
</gene>
<accession>A0A0F7TKH3</accession>
<evidence type="ECO:0008006" key="4">
    <source>
        <dbReference type="Google" id="ProtNLM"/>
    </source>
</evidence>
<dbReference type="EMBL" id="CDHK01000002">
    <property type="protein sequence ID" value="CEJ55498.1"/>
    <property type="molecule type" value="Genomic_DNA"/>
</dbReference>
<dbReference type="PANTHER" id="PTHR43157">
    <property type="entry name" value="PHOSPHATIDYLINOSITOL-GLYCAN BIOSYNTHESIS CLASS F PROTEIN-RELATED"/>
    <property type="match status" value="1"/>
</dbReference>
<name>A0A0F7TKH3_PENBI</name>
<evidence type="ECO:0000313" key="2">
    <source>
        <dbReference type="EMBL" id="CEJ55498.1"/>
    </source>
</evidence>
<proteinExistence type="predicted"/>
<organism evidence="2 3">
    <name type="scientific">Penicillium brasilianum</name>
    <dbReference type="NCBI Taxonomy" id="104259"/>
    <lineage>
        <taxon>Eukaryota</taxon>
        <taxon>Fungi</taxon>
        <taxon>Dikarya</taxon>
        <taxon>Ascomycota</taxon>
        <taxon>Pezizomycotina</taxon>
        <taxon>Eurotiomycetes</taxon>
        <taxon>Eurotiomycetidae</taxon>
        <taxon>Eurotiales</taxon>
        <taxon>Aspergillaceae</taxon>
        <taxon>Penicillium</taxon>
    </lineage>
</organism>
<reference evidence="3" key="1">
    <citation type="journal article" date="2015" name="Genome Announc.">
        <title>Draft genome sequence of the fungus Penicillium brasilianum MG11.</title>
        <authorList>
            <person name="Horn F."/>
            <person name="Linde J."/>
            <person name="Mattern D.J."/>
            <person name="Walther G."/>
            <person name="Guthke R."/>
            <person name="Brakhage A.A."/>
            <person name="Valiante V."/>
        </authorList>
    </citation>
    <scope>NUCLEOTIDE SEQUENCE [LARGE SCALE GENOMIC DNA]</scope>
    <source>
        <strain evidence="3">MG11</strain>
    </source>
</reference>
<keyword evidence="3" id="KW-1185">Reference proteome</keyword>
<sequence>MPSSKELSPSTAPFFPNQFIKNQFCSKPQYPPKDTDLSGKVAIVTGSNTGLGFECARQLLSYKLSRLIIAVRNAAKGKDAAAKLRDQYPNATIDVWLLDMSSYNSVQAFATRTEKELSRLDIAILNAGITGSEFKIIPETSHEEALQVNYLSTMLLTILLLPILKVKSDPGQPGRLTIVTTMLSIIAKFANKNAKPLLPSFDDRKNFDSVDNYPKTKLLGQLFVWKLADLVSSDDIIINMVEPGFTKGTELQRDAPFATKVALNLLKAVSARDVKLAASTYIDAAVVKGKHSHGSILTNWEIAPYAPFEYTSEGHEVMERLWKETIEELGPMGVGRILESLSKS</sequence>
<dbReference type="PANTHER" id="PTHR43157:SF35">
    <property type="entry name" value="DEHYDROGENASE_REDUCTASE FAMILY PROTEIN, PUTATIVE-RELATED"/>
    <property type="match status" value="1"/>
</dbReference>
<dbReference type="Pfam" id="PF00106">
    <property type="entry name" value="adh_short"/>
    <property type="match status" value="1"/>
</dbReference>
<dbReference type="GO" id="GO:0016491">
    <property type="term" value="F:oxidoreductase activity"/>
    <property type="evidence" value="ECO:0007669"/>
    <property type="project" value="UniProtKB-KW"/>
</dbReference>
<dbReference type="AlphaFoldDB" id="A0A0F7TKH3"/>
<dbReference type="Proteomes" id="UP000042958">
    <property type="component" value="Unassembled WGS sequence"/>
</dbReference>
<protein>
    <recommendedName>
        <fullName evidence="4">Short-chain dehydrogenase/reductase family protein</fullName>
    </recommendedName>
</protein>